<evidence type="ECO:0000256" key="9">
    <source>
        <dbReference type="PROSITE-ProRule" id="PRU00277"/>
    </source>
</evidence>
<evidence type="ECO:0000259" key="10">
    <source>
        <dbReference type="PROSITE" id="PS50059"/>
    </source>
</evidence>
<dbReference type="SUPFAM" id="SSF54534">
    <property type="entry name" value="FKBP-like"/>
    <property type="match status" value="1"/>
</dbReference>
<comment type="caution">
    <text evidence="11">The sequence shown here is derived from an EMBL/GenBank/DDBJ whole genome shotgun (WGS) entry which is preliminary data.</text>
</comment>
<evidence type="ECO:0000256" key="6">
    <source>
        <dbReference type="ARBA" id="ARBA00023186"/>
    </source>
</evidence>
<evidence type="ECO:0000313" key="12">
    <source>
        <dbReference type="Proteomes" id="UP000249633"/>
    </source>
</evidence>
<organism evidence="11 12">
    <name type="scientific">Roseateles depolymerans</name>
    <dbReference type="NCBI Taxonomy" id="76731"/>
    <lineage>
        <taxon>Bacteria</taxon>
        <taxon>Pseudomonadati</taxon>
        <taxon>Pseudomonadota</taxon>
        <taxon>Betaproteobacteria</taxon>
        <taxon>Burkholderiales</taxon>
        <taxon>Sphaerotilaceae</taxon>
        <taxon>Roseateles</taxon>
    </lineage>
</organism>
<evidence type="ECO:0000256" key="8">
    <source>
        <dbReference type="ARBA" id="ARBA00037071"/>
    </source>
</evidence>
<dbReference type="EMBL" id="QFOD01000016">
    <property type="protein sequence ID" value="PZP29878.1"/>
    <property type="molecule type" value="Genomic_DNA"/>
</dbReference>
<evidence type="ECO:0000256" key="5">
    <source>
        <dbReference type="ARBA" id="ARBA00023110"/>
    </source>
</evidence>
<evidence type="ECO:0000313" key="11">
    <source>
        <dbReference type="EMBL" id="PZP29878.1"/>
    </source>
</evidence>
<dbReference type="PROSITE" id="PS50059">
    <property type="entry name" value="FKBP_PPIASE"/>
    <property type="match status" value="1"/>
</dbReference>
<reference evidence="11 12" key="1">
    <citation type="submission" date="2017-08" db="EMBL/GenBank/DDBJ databases">
        <title>Infants hospitalized years apart are colonized by the same room-sourced microbial strains.</title>
        <authorList>
            <person name="Brooks B."/>
            <person name="Olm M.R."/>
            <person name="Firek B.A."/>
            <person name="Baker R."/>
            <person name="Thomas B.C."/>
            <person name="Morowitz M.J."/>
            <person name="Banfield J.F."/>
        </authorList>
    </citation>
    <scope>NUCLEOTIDE SEQUENCE [LARGE SCALE GENOMIC DNA]</scope>
    <source>
        <strain evidence="11">S2_012_000_R2_81</strain>
    </source>
</reference>
<sequence>MKITKDTVATVQLQVADRLGRLIQKTDAPAALLIGGYHNTLPAIEAALEGQEAGFKATLELTPETGFGERDEGLVRSIAKKDFPPGVKVGGQLEVADADGQFKLYTVAKIKGDTVFLDGNHPLAGQHLKVTLKVMEVRAASAEEIAHGHAHGQHGHHH</sequence>
<comment type="subcellular location">
    <subcellularLocation>
        <location evidence="2">Cytoplasm</location>
    </subcellularLocation>
</comment>
<dbReference type="GO" id="GO:0042026">
    <property type="term" value="P:protein refolding"/>
    <property type="evidence" value="ECO:0007669"/>
    <property type="project" value="UniProtKB-ARBA"/>
</dbReference>
<dbReference type="InterPro" id="IPR046357">
    <property type="entry name" value="PPIase_dom_sf"/>
</dbReference>
<comment type="similarity">
    <text evidence="3">Belongs to the FKBP-type PPIase family.</text>
</comment>
<name>A0A2W5DGJ3_9BURK</name>
<feature type="domain" description="PPIase FKBP-type" evidence="10">
    <location>
        <begin position="6"/>
        <end position="99"/>
    </location>
</feature>
<evidence type="ECO:0000256" key="4">
    <source>
        <dbReference type="ARBA" id="ARBA00022490"/>
    </source>
</evidence>
<keyword evidence="5 9" id="KW-0697">Rotamase</keyword>
<dbReference type="GO" id="GO:0005737">
    <property type="term" value="C:cytoplasm"/>
    <property type="evidence" value="ECO:0007669"/>
    <property type="project" value="UniProtKB-SubCell"/>
</dbReference>
<proteinExistence type="inferred from homology"/>
<evidence type="ECO:0000256" key="1">
    <source>
        <dbReference type="ARBA" id="ARBA00000971"/>
    </source>
</evidence>
<evidence type="ECO:0000256" key="2">
    <source>
        <dbReference type="ARBA" id="ARBA00004496"/>
    </source>
</evidence>
<dbReference type="Proteomes" id="UP000249633">
    <property type="component" value="Unassembled WGS sequence"/>
</dbReference>
<dbReference type="AlphaFoldDB" id="A0A2W5DGJ3"/>
<dbReference type="GO" id="GO:0003755">
    <property type="term" value="F:peptidyl-prolyl cis-trans isomerase activity"/>
    <property type="evidence" value="ECO:0007669"/>
    <property type="project" value="UniProtKB-KW"/>
</dbReference>
<dbReference type="PANTHER" id="PTHR47861">
    <property type="entry name" value="FKBP-TYPE PEPTIDYL-PROLYL CIS-TRANS ISOMERASE SLYD"/>
    <property type="match status" value="1"/>
</dbReference>
<dbReference type="Gene3D" id="3.10.50.40">
    <property type="match status" value="1"/>
</dbReference>
<dbReference type="EC" id="5.2.1.8" evidence="9"/>
<dbReference type="PANTHER" id="PTHR47861:SF3">
    <property type="entry name" value="FKBP-TYPE PEPTIDYL-PROLYL CIS-TRANS ISOMERASE SLYD"/>
    <property type="match status" value="1"/>
</dbReference>
<keyword evidence="7 9" id="KW-0413">Isomerase</keyword>
<dbReference type="InterPro" id="IPR001179">
    <property type="entry name" value="PPIase_FKBP_dom"/>
</dbReference>
<comment type="function">
    <text evidence="8">Also involved in hydrogenase metallocenter assembly, probably by participating in the nickel insertion step. This function in hydrogenase biosynthesis requires chaperone activity and the presence of the metal-binding domain, but not PPIase activity.</text>
</comment>
<comment type="catalytic activity">
    <reaction evidence="1 9">
        <text>[protein]-peptidylproline (omega=180) = [protein]-peptidylproline (omega=0)</text>
        <dbReference type="Rhea" id="RHEA:16237"/>
        <dbReference type="Rhea" id="RHEA-COMP:10747"/>
        <dbReference type="Rhea" id="RHEA-COMP:10748"/>
        <dbReference type="ChEBI" id="CHEBI:83833"/>
        <dbReference type="ChEBI" id="CHEBI:83834"/>
        <dbReference type="EC" id="5.2.1.8"/>
    </reaction>
</comment>
<evidence type="ECO:0000256" key="3">
    <source>
        <dbReference type="ARBA" id="ARBA00006577"/>
    </source>
</evidence>
<evidence type="ECO:0000256" key="7">
    <source>
        <dbReference type="ARBA" id="ARBA00023235"/>
    </source>
</evidence>
<gene>
    <name evidence="11" type="ORF">DI603_15765</name>
</gene>
<protein>
    <recommendedName>
        <fullName evidence="9">peptidylprolyl isomerase</fullName>
        <ecNumber evidence="9">5.2.1.8</ecNumber>
    </recommendedName>
</protein>
<keyword evidence="6" id="KW-0143">Chaperone</keyword>
<accession>A0A2W5DGJ3</accession>
<keyword evidence="4" id="KW-0963">Cytoplasm</keyword>